<name>A0ACB7PHJ4_9PEZI</name>
<sequence length="384" mass="39756">MAEFRGVQGTLLGPLTTTWSMPDSCTIHVIDCITCVEGYRGQQCVISDERGIPQDHTTCWPPAIQRAGTPVPAFNGWGFYSPGLACPTGYTAACTAEYSGRSDWAIEFPLIAGETAIGCCPTGFECTNHNGNTCIATAPDLVAQTGSCSGTVLVNLAQVTNPAFIDITATVTDDTSTGTVETSAPFTLFAPMFQLNYRASDLASSTAPPSTTGRSSASDDTTSVASQSTGSGAASPGSSGAAADGGGLSTGAIVGIAVGAALGGILLGVLAVLWFIRNRKRKQAEAAAEMDAQGAPGGHQPQSDHQQQYGYHPQYDHKYAGTMLSPNQQTPAEVWSQPSRVEVGSESAVVEMPNHGGFAGPPVELPTGNGRWSHNHTPTTPYHG</sequence>
<dbReference type="Proteomes" id="UP000724584">
    <property type="component" value="Unassembled WGS sequence"/>
</dbReference>
<dbReference type="EMBL" id="JAGIZQ010000002">
    <property type="protein sequence ID" value="KAH6641281.1"/>
    <property type="molecule type" value="Genomic_DNA"/>
</dbReference>
<protein>
    <submittedName>
        <fullName evidence="1">Uncharacterized protein</fullName>
    </submittedName>
</protein>
<accession>A0ACB7PHJ4</accession>
<keyword evidence="2" id="KW-1185">Reference proteome</keyword>
<reference evidence="1 2" key="1">
    <citation type="journal article" date="2021" name="Nat. Commun.">
        <title>Genetic determinants of endophytism in the Arabidopsis root mycobiome.</title>
        <authorList>
            <person name="Mesny F."/>
            <person name="Miyauchi S."/>
            <person name="Thiergart T."/>
            <person name="Pickel B."/>
            <person name="Atanasova L."/>
            <person name="Karlsson M."/>
            <person name="Huettel B."/>
            <person name="Barry K.W."/>
            <person name="Haridas S."/>
            <person name="Chen C."/>
            <person name="Bauer D."/>
            <person name="Andreopoulos W."/>
            <person name="Pangilinan J."/>
            <person name="LaButti K."/>
            <person name="Riley R."/>
            <person name="Lipzen A."/>
            <person name="Clum A."/>
            <person name="Drula E."/>
            <person name="Henrissat B."/>
            <person name="Kohler A."/>
            <person name="Grigoriev I.V."/>
            <person name="Martin F.M."/>
            <person name="Hacquard S."/>
        </authorList>
    </citation>
    <scope>NUCLEOTIDE SEQUENCE [LARGE SCALE GENOMIC DNA]</scope>
    <source>
        <strain evidence="1 2">MPI-SDFR-AT-0079</strain>
    </source>
</reference>
<proteinExistence type="predicted"/>
<comment type="caution">
    <text evidence="1">The sequence shown here is derived from an EMBL/GenBank/DDBJ whole genome shotgun (WGS) entry which is preliminary data.</text>
</comment>
<gene>
    <name evidence="1" type="ORF">F5144DRAFT_545349</name>
</gene>
<organism evidence="1 2">
    <name type="scientific">Chaetomium tenue</name>
    <dbReference type="NCBI Taxonomy" id="1854479"/>
    <lineage>
        <taxon>Eukaryota</taxon>
        <taxon>Fungi</taxon>
        <taxon>Dikarya</taxon>
        <taxon>Ascomycota</taxon>
        <taxon>Pezizomycotina</taxon>
        <taxon>Sordariomycetes</taxon>
        <taxon>Sordariomycetidae</taxon>
        <taxon>Sordariales</taxon>
        <taxon>Chaetomiaceae</taxon>
        <taxon>Chaetomium</taxon>
    </lineage>
</organism>
<evidence type="ECO:0000313" key="1">
    <source>
        <dbReference type="EMBL" id="KAH6641281.1"/>
    </source>
</evidence>
<evidence type="ECO:0000313" key="2">
    <source>
        <dbReference type="Proteomes" id="UP000724584"/>
    </source>
</evidence>